<sequence length="333" mass="34704">MTRQTNRGRAAGVVIALTALMPAVALMSATPSFAAGVPCDSTLSPSEIKAVGISCRLAPATVVRVAEDLEVAVPEPGTVATVQLLRTHGSASPSAASVYRAADGQLALRIDGEAALGSTATAGALNRILAKPEPAGATKTQASLLAAAPAWCGSYTQYAFSGGVWVNSTYPWTYNSKSQPASDALQAIQYGFKFITDDSSACGTDWTAATSDYRGSTTRYTWGTRDNGNVVGWAGFDPGILGATYSWVDGSGFRVEVDIAFNNRVTNWFTGLSGTVPSGRYDLISVATHEAGHGFGLAHYTSSSYPVMYPTLGTGVNKRVKRSGDLTGMGVLY</sequence>
<evidence type="ECO:0000256" key="1">
    <source>
        <dbReference type="ARBA" id="ARBA00022670"/>
    </source>
</evidence>
<evidence type="ECO:0000256" key="5">
    <source>
        <dbReference type="SAM" id="SignalP"/>
    </source>
</evidence>
<evidence type="ECO:0000256" key="3">
    <source>
        <dbReference type="ARBA" id="ARBA00022801"/>
    </source>
</evidence>
<keyword evidence="2" id="KW-0479">Metal-binding</keyword>
<keyword evidence="4" id="KW-0862">Zinc</keyword>
<dbReference type="SUPFAM" id="SSF55486">
    <property type="entry name" value="Metalloproteases ('zincins'), catalytic domain"/>
    <property type="match status" value="1"/>
</dbReference>
<protein>
    <submittedName>
        <fullName evidence="7">Matrixin</fullName>
    </submittedName>
</protein>
<dbReference type="InterPro" id="IPR001818">
    <property type="entry name" value="Pept_M10_metallopeptidase"/>
</dbReference>
<name>A0A1C5HN22_9ACTN</name>
<dbReference type="Proteomes" id="UP000198215">
    <property type="component" value="Chromosome I"/>
</dbReference>
<dbReference type="AlphaFoldDB" id="A0A1C5HN22"/>
<dbReference type="GO" id="GO:0004222">
    <property type="term" value="F:metalloendopeptidase activity"/>
    <property type="evidence" value="ECO:0007669"/>
    <property type="project" value="InterPro"/>
</dbReference>
<evidence type="ECO:0000313" key="8">
    <source>
        <dbReference type="Proteomes" id="UP000198215"/>
    </source>
</evidence>
<reference evidence="8" key="1">
    <citation type="submission" date="2016-06" db="EMBL/GenBank/DDBJ databases">
        <authorList>
            <person name="Varghese N."/>
            <person name="Submissions Spin"/>
        </authorList>
    </citation>
    <scope>NUCLEOTIDE SEQUENCE [LARGE SCALE GENOMIC DNA]</scope>
    <source>
        <strain evidence="8">DSM 45161</strain>
    </source>
</reference>
<dbReference type="GO" id="GO:0031012">
    <property type="term" value="C:extracellular matrix"/>
    <property type="evidence" value="ECO:0007669"/>
    <property type="project" value="InterPro"/>
</dbReference>
<accession>A0A1C5HN22</accession>
<gene>
    <name evidence="7" type="ORF">GA0070614_1544</name>
</gene>
<proteinExistence type="predicted"/>
<feature type="chain" id="PRO_5008717859" evidence="5">
    <location>
        <begin position="35"/>
        <end position="333"/>
    </location>
</feature>
<keyword evidence="3" id="KW-0378">Hydrolase</keyword>
<dbReference type="EMBL" id="LT607753">
    <property type="protein sequence ID" value="SCG47385.1"/>
    <property type="molecule type" value="Genomic_DNA"/>
</dbReference>
<dbReference type="Pfam" id="PF00413">
    <property type="entry name" value="Peptidase_M10"/>
    <property type="match status" value="1"/>
</dbReference>
<organism evidence="7 8">
    <name type="scientific">Micromonospora coxensis</name>
    <dbReference type="NCBI Taxonomy" id="356852"/>
    <lineage>
        <taxon>Bacteria</taxon>
        <taxon>Bacillati</taxon>
        <taxon>Actinomycetota</taxon>
        <taxon>Actinomycetes</taxon>
        <taxon>Micromonosporales</taxon>
        <taxon>Micromonosporaceae</taxon>
        <taxon>Micromonospora</taxon>
    </lineage>
</organism>
<dbReference type="GO" id="GO:0008270">
    <property type="term" value="F:zinc ion binding"/>
    <property type="evidence" value="ECO:0007669"/>
    <property type="project" value="InterPro"/>
</dbReference>
<feature type="signal peptide" evidence="5">
    <location>
        <begin position="1"/>
        <end position="34"/>
    </location>
</feature>
<dbReference type="GO" id="GO:0006508">
    <property type="term" value="P:proteolysis"/>
    <property type="evidence" value="ECO:0007669"/>
    <property type="project" value="UniProtKB-KW"/>
</dbReference>
<keyword evidence="5" id="KW-0732">Signal</keyword>
<dbReference type="InterPro" id="IPR024079">
    <property type="entry name" value="MetalloPept_cat_dom_sf"/>
</dbReference>
<evidence type="ECO:0000256" key="4">
    <source>
        <dbReference type="ARBA" id="ARBA00022833"/>
    </source>
</evidence>
<evidence type="ECO:0000313" key="7">
    <source>
        <dbReference type="EMBL" id="SCG47385.1"/>
    </source>
</evidence>
<evidence type="ECO:0000259" key="6">
    <source>
        <dbReference type="Pfam" id="PF00413"/>
    </source>
</evidence>
<evidence type="ECO:0000256" key="2">
    <source>
        <dbReference type="ARBA" id="ARBA00022723"/>
    </source>
</evidence>
<keyword evidence="8" id="KW-1185">Reference proteome</keyword>
<keyword evidence="1" id="KW-0645">Protease</keyword>
<dbReference type="Gene3D" id="3.40.390.10">
    <property type="entry name" value="Collagenase (Catalytic Domain)"/>
    <property type="match status" value="1"/>
</dbReference>
<feature type="domain" description="Peptidase M10 metallopeptidase" evidence="6">
    <location>
        <begin position="265"/>
        <end position="333"/>
    </location>
</feature>